<dbReference type="RefSeq" id="WP_250827783.1">
    <property type="nucleotide sequence ID" value="NZ_JAMOIL010000017.1"/>
</dbReference>
<dbReference type="AlphaFoldDB" id="A0A9X2IFI0"/>
<proteinExistence type="predicted"/>
<evidence type="ECO:0000313" key="3">
    <source>
        <dbReference type="Proteomes" id="UP001139485"/>
    </source>
</evidence>
<protein>
    <submittedName>
        <fullName evidence="2">(2Fe-2S) ferredoxin domain-containing protein</fullName>
    </submittedName>
</protein>
<evidence type="ECO:0000313" key="2">
    <source>
        <dbReference type="EMBL" id="MCM0621337.1"/>
    </source>
</evidence>
<dbReference type="CDD" id="cd02980">
    <property type="entry name" value="TRX_Fd_family"/>
    <property type="match status" value="1"/>
</dbReference>
<dbReference type="Pfam" id="PF01257">
    <property type="entry name" value="2Fe-2S_thioredx"/>
    <property type="match status" value="1"/>
</dbReference>
<keyword evidence="3" id="KW-1185">Reference proteome</keyword>
<dbReference type="EMBL" id="JAMOIL010000017">
    <property type="protein sequence ID" value="MCM0621337.1"/>
    <property type="molecule type" value="Genomic_DNA"/>
</dbReference>
<dbReference type="Proteomes" id="UP001139485">
    <property type="component" value="Unassembled WGS sequence"/>
</dbReference>
<dbReference type="SUPFAM" id="SSF52833">
    <property type="entry name" value="Thioredoxin-like"/>
    <property type="match status" value="1"/>
</dbReference>
<reference evidence="2" key="1">
    <citation type="submission" date="2022-05" db="EMBL/GenBank/DDBJ databases">
        <authorList>
            <person name="Tuo L."/>
        </authorList>
    </citation>
    <scope>NUCLEOTIDE SEQUENCE</scope>
    <source>
        <strain evidence="2">BSK12Z-4</strain>
    </source>
</reference>
<dbReference type="Gene3D" id="3.40.30.10">
    <property type="entry name" value="Glutaredoxin"/>
    <property type="match status" value="1"/>
</dbReference>
<comment type="caution">
    <text evidence="2">The sequence shown here is derived from an EMBL/GenBank/DDBJ whole genome shotgun (WGS) entry which is preliminary data.</text>
</comment>
<gene>
    <name evidence="2" type="ORF">M8330_13660</name>
</gene>
<organism evidence="2 3">
    <name type="scientific">Nocardioides bruguierae</name>
    <dbReference type="NCBI Taxonomy" id="2945102"/>
    <lineage>
        <taxon>Bacteria</taxon>
        <taxon>Bacillati</taxon>
        <taxon>Actinomycetota</taxon>
        <taxon>Actinomycetes</taxon>
        <taxon>Propionibacteriales</taxon>
        <taxon>Nocardioidaceae</taxon>
        <taxon>Nocardioides</taxon>
    </lineage>
</organism>
<sequence length="252" mass="26145">MTSPPPGAATVVLVGLSVREVEERHQLAEAAASTVAHVAFLQVGAPSLHMVLDSLADAPGAPTDVLLVGVSLGSLAPGVSWAGRVAAAWLDERSVRGLSAPVVHLAAPTLGPAPDTLERVLALVADGASRVVADDAGALDSPAWEEPPRHRHQLLVCRGPRCTARGSDRTAEAIVLAMVARGLEDDDVLLTHTACLSPCNRGPVVCVQPDDAWFGPVHPEDADDLVSSLRPGSRPEPARRSIRSPSPPPDPP</sequence>
<feature type="region of interest" description="Disordered" evidence="1">
    <location>
        <begin position="218"/>
        <end position="252"/>
    </location>
</feature>
<name>A0A9X2IFI0_9ACTN</name>
<dbReference type="InterPro" id="IPR036249">
    <property type="entry name" value="Thioredoxin-like_sf"/>
</dbReference>
<evidence type="ECO:0000256" key="1">
    <source>
        <dbReference type="SAM" id="MobiDB-lite"/>
    </source>
</evidence>
<accession>A0A9X2IFI0</accession>